<dbReference type="EMBL" id="PRDG01000001">
    <property type="protein sequence ID" value="MBP2622594.1"/>
    <property type="molecule type" value="Genomic_DNA"/>
</dbReference>
<dbReference type="InterPro" id="IPR016181">
    <property type="entry name" value="Acyl_CoA_acyltransferase"/>
</dbReference>
<dbReference type="InterPro" id="IPR050276">
    <property type="entry name" value="MshD_Acetyltransferase"/>
</dbReference>
<sequence>MLVRVKEDQAALLRQLEVTTYEETFGPYIKKADMEHYFAHELSLEKIEQDLKDPQSETYFVMKDQEIAGFLKFNWGAAQTEPVDLERPFEVHRIYVLEKYHGLGLGKEMFEFALEQAQKRGFVWTWLGVWEKNFKAQNFYFKYGFERFSEHEYVTGDTVDIDWLLAKKL</sequence>
<proteinExistence type="predicted"/>
<feature type="domain" description="N-acetyltransferase" evidence="1">
    <location>
        <begin position="1"/>
        <end position="169"/>
    </location>
</feature>
<name>A0ABS5B3P6_9STRE</name>
<dbReference type="PANTHER" id="PTHR43617:SF33">
    <property type="entry name" value="SPORE COAT POLYSACCHARIDE BIOSYNTHESIS PROTEIN SPSD"/>
    <property type="match status" value="1"/>
</dbReference>
<dbReference type="Pfam" id="PF00583">
    <property type="entry name" value="Acetyltransf_1"/>
    <property type="match status" value="1"/>
</dbReference>
<evidence type="ECO:0000313" key="3">
    <source>
        <dbReference type="Proteomes" id="UP001519296"/>
    </source>
</evidence>
<dbReference type="SUPFAM" id="SSF55729">
    <property type="entry name" value="Acyl-CoA N-acyltransferases (Nat)"/>
    <property type="match status" value="1"/>
</dbReference>
<evidence type="ECO:0000259" key="1">
    <source>
        <dbReference type="PROSITE" id="PS51186"/>
    </source>
</evidence>
<reference evidence="2 3" key="1">
    <citation type="submission" date="2018-02" db="EMBL/GenBank/DDBJ databases">
        <title>Draft genome sequence of Streptococcus oricebi CCUG 70868T type strain.</title>
        <authorList>
            <person name="Mendez V."/>
            <person name="Salva-Serra F."/>
            <person name="Jaen-Luchoro D."/>
            <person name="Gonzales-Siles L."/>
            <person name="Karlsson R."/>
            <person name="Engstrom-Jakobsson H."/>
            <person name="Busquets A."/>
            <person name="Gomila M."/>
            <person name="Pineiro-Iglesias B."/>
            <person name="Bennasar-Figueras A."/>
            <person name="Seeger M."/>
            <person name="Moore E."/>
        </authorList>
    </citation>
    <scope>NUCLEOTIDE SEQUENCE [LARGE SCALE GENOMIC DNA]</scope>
    <source>
        <strain evidence="2 3">CCUG 70868</strain>
    </source>
</reference>
<keyword evidence="3" id="KW-1185">Reference proteome</keyword>
<evidence type="ECO:0000313" key="2">
    <source>
        <dbReference type="EMBL" id="MBP2622594.1"/>
    </source>
</evidence>
<organism evidence="2 3">
    <name type="scientific">Streptococcus oricebi</name>
    <dbReference type="NCBI Taxonomy" id="1547447"/>
    <lineage>
        <taxon>Bacteria</taxon>
        <taxon>Bacillati</taxon>
        <taxon>Bacillota</taxon>
        <taxon>Bacilli</taxon>
        <taxon>Lactobacillales</taxon>
        <taxon>Streptococcaceae</taxon>
        <taxon>Streptococcus</taxon>
    </lineage>
</organism>
<accession>A0ABS5B3P6</accession>
<dbReference type="PROSITE" id="PS51186">
    <property type="entry name" value="GNAT"/>
    <property type="match status" value="1"/>
</dbReference>
<dbReference type="Gene3D" id="3.40.630.30">
    <property type="match status" value="1"/>
</dbReference>
<comment type="caution">
    <text evidence="2">The sequence shown here is derived from an EMBL/GenBank/DDBJ whole genome shotgun (WGS) entry which is preliminary data.</text>
</comment>
<dbReference type="CDD" id="cd04301">
    <property type="entry name" value="NAT_SF"/>
    <property type="match status" value="1"/>
</dbReference>
<protein>
    <submittedName>
        <fullName evidence="2">GNAT family N-acetyltransferase</fullName>
    </submittedName>
</protein>
<dbReference type="InterPro" id="IPR000182">
    <property type="entry name" value="GNAT_dom"/>
</dbReference>
<dbReference type="Proteomes" id="UP001519296">
    <property type="component" value="Unassembled WGS sequence"/>
</dbReference>
<gene>
    <name evidence="2" type="ORF">C4K46_01420</name>
</gene>
<dbReference type="PANTHER" id="PTHR43617">
    <property type="entry name" value="L-AMINO ACID N-ACETYLTRANSFERASE"/>
    <property type="match status" value="1"/>
</dbReference>
<dbReference type="RefSeq" id="WP_209626615.1">
    <property type="nucleotide sequence ID" value="NZ_PRDG01000001.1"/>
</dbReference>